<sequence>MGRVLNPSESQDLRRKKLACSGLTKDRRYISIHGGPHVIWTVRWAGSHHMRVAVATRRAHQLHHTIHDKDL</sequence>
<accession>A0A0C9X4K1</accession>
<gene>
    <name evidence="1" type="ORF">K443DRAFT_216201</name>
</gene>
<dbReference type="AlphaFoldDB" id="A0A0C9X4K1"/>
<dbReference type="Proteomes" id="UP000054477">
    <property type="component" value="Unassembled WGS sequence"/>
</dbReference>
<name>A0A0C9X4K1_9AGAR</name>
<evidence type="ECO:0000313" key="2">
    <source>
        <dbReference type="Proteomes" id="UP000054477"/>
    </source>
</evidence>
<reference evidence="1 2" key="1">
    <citation type="submission" date="2014-04" db="EMBL/GenBank/DDBJ databases">
        <authorList>
            <consortium name="DOE Joint Genome Institute"/>
            <person name="Kuo A."/>
            <person name="Kohler A."/>
            <person name="Nagy L.G."/>
            <person name="Floudas D."/>
            <person name="Copeland A."/>
            <person name="Barry K.W."/>
            <person name="Cichocki N."/>
            <person name="Veneault-Fourrey C."/>
            <person name="LaButti K."/>
            <person name="Lindquist E.A."/>
            <person name="Lipzen A."/>
            <person name="Lundell T."/>
            <person name="Morin E."/>
            <person name="Murat C."/>
            <person name="Sun H."/>
            <person name="Tunlid A."/>
            <person name="Henrissat B."/>
            <person name="Grigoriev I.V."/>
            <person name="Hibbett D.S."/>
            <person name="Martin F."/>
            <person name="Nordberg H.P."/>
            <person name="Cantor M.N."/>
            <person name="Hua S.X."/>
        </authorList>
    </citation>
    <scope>NUCLEOTIDE SEQUENCE [LARGE SCALE GENOMIC DNA]</scope>
    <source>
        <strain evidence="1 2">LaAM-08-1</strain>
    </source>
</reference>
<proteinExistence type="predicted"/>
<organism evidence="1 2">
    <name type="scientific">Laccaria amethystina LaAM-08-1</name>
    <dbReference type="NCBI Taxonomy" id="1095629"/>
    <lineage>
        <taxon>Eukaryota</taxon>
        <taxon>Fungi</taxon>
        <taxon>Dikarya</taxon>
        <taxon>Basidiomycota</taxon>
        <taxon>Agaricomycotina</taxon>
        <taxon>Agaricomycetes</taxon>
        <taxon>Agaricomycetidae</taxon>
        <taxon>Agaricales</taxon>
        <taxon>Agaricineae</taxon>
        <taxon>Hydnangiaceae</taxon>
        <taxon>Laccaria</taxon>
    </lineage>
</organism>
<dbReference type="HOGENOM" id="CLU_2740414_0_0_1"/>
<dbReference type="EMBL" id="KN838549">
    <property type="protein sequence ID" value="KIK07090.1"/>
    <property type="molecule type" value="Genomic_DNA"/>
</dbReference>
<reference evidence="2" key="2">
    <citation type="submission" date="2015-01" db="EMBL/GenBank/DDBJ databases">
        <title>Evolutionary Origins and Diversification of the Mycorrhizal Mutualists.</title>
        <authorList>
            <consortium name="DOE Joint Genome Institute"/>
            <consortium name="Mycorrhizal Genomics Consortium"/>
            <person name="Kohler A."/>
            <person name="Kuo A."/>
            <person name="Nagy L.G."/>
            <person name="Floudas D."/>
            <person name="Copeland A."/>
            <person name="Barry K.W."/>
            <person name="Cichocki N."/>
            <person name="Veneault-Fourrey C."/>
            <person name="LaButti K."/>
            <person name="Lindquist E.A."/>
            <person name="Lipzen A."/>
            <person name="Lundell T."/>
            <person name="Morin E."/>
            <person name="Murat C."/>
            <person name="Riley R."/>
            <person name="Ohm R."/>
            <person name="Sun H."/>
            <person name="Tunlid A."/>
            <person name="Henrissat B."/>
            <person name="Grigoriev I.V."/>
            <person name="Hibbett D.S."/>
            <person name="Martin F."/>
        </authorList>
    </citation>
    <scope>NUCLEOTIDE SEQUENCE [LARGE SCALE GENOMIC DNA]</scope>
    <source>
        <strain evidence="2">LaAM-08-1</strain>
    </source>
</reference>
<keyword evidence="2" id="KW-1185">Reference proteome</keyword>
<protein>
    <submittedName>
        <fullName evidence="1">Uncharacterized protein</fullName>
    </submittedName>
</protein>
<evidence type="ECO:0000313" key="1">
    <source>
        <dbReference type="EMBL" id="KIK07090.1"/>
    </source>
</evidence>